<evidence type="ECO:0000256" key="1">
    <source>
        <dbReference type="SAM" id="MobiDB-lite"/>
    </source>
</evidence>
<evidence type="ECO:0000313" key="3">
    <source>
        <dbReference type="Proteomes" id="UP001153954"/>
    </source>
</evidence>
<dbReference type="Proteomes" id="UP001153954">
    <property type="component" value="Unassembled WGS sequence"/>
</dbReference>
<comment type="caution">
    <text evidence="2">The sequence shown here is derived from an EMBL/GenBank/DDBJ whole genome shotgun (WGS) entry which is preliminary data.</text>
</comment>
<accession>A0AAU9V9S2</accession>
<keyword evidence="3" id="KW-1185">Reference proteome</keyword>
<feature type="region of interest" description="Disordered" evidence="1">
    <location>
        <begin position="36"/>
        <end position="61"/>
    </location>
</feature>
<name>A0AAU9V9S2_EUPED</name>
<organism evidence="2 3">
    <name type="scientific">Euphydryas editha</name>
    <name type="common">Edith's checkerspot</name>
    <dbReference type="NCBI Taxonomy" id="104508"/>
    <lineage>
        <taxon>Eukaryota</taxon>
        <taxon>Metazoa</taxon>
        <taxon>Ecdysozoa</taxon>
        <taxon>Arthropoda</taxon>
        <taxon>Hexapoda</taxon>
        <taxon>Insecta</taxon>
        <taxon>Pterygota</taxon>
        <taxon>Neoptera</taxon>
        <taxon>Endopterygota</taxon>
        <taxon>Lepidoptera</taxon>
        <taxon>Glossata</taxon>
        <taxon>Ditrysia</taxon>
        <taxon>Papilionoidea</taxon>
        <taxon>Nymphalidae</taxon>
        <taxon>Nymphalinae</taxon>
        <taxon>Euphydryas</taxon>
    </lineage>
</organism>
<gene>
    <name evidence="2" type="ORF">EEDITHA_LOCUS20934</name>
</gene>
<feature type="compositionally biased region" description="Polar residues" evidence="1">
    <location>
        <begin position="41"/>
        <end position="61"/>
    </location>
</feature>
<sequence length="178" mass="19636">MTCVRRACDACVRVCSYSKYSLQHSRSTETSCSSLSISELQPPSSGLTTRQNSAENKSTDPISDALNQFTQRFEKLSKEIEGAESGWSRVGALAAAGACPCWCARWAELHVRSPTGDVSWLLRMQNRISSSQLQDWPLQDVLALLAPPLADLPPDLQPHLQPHLPPDRVPLIFILHSV</sequence>
<proteinExistence type="predicted"/>
<protein>
    <submittedName>
        <fullName evidence="2">Uncharacterized protein</fullName>
    </submittedName>
</protein>
<reference evidence="2" key="1">
    <citation type="submission" date="2022-03" db="EMBL/GenBank/DDBJ databases">
        <authorList>
            <person name="Tunstrom K."/>
        </authorList>
    </citation>
    <scope>NUCLEOTIDE SEQUENCE</scope>
</reference>
<dbReference type="AlphaFoldDB" id="A0AAU9V9S2"/>
<dbReference type="EMBL" id="CAKOGL010000029">
    <property type="protein sequence ID" value="CAH2106853.1"/>
    <property type="molecule type" value="Genomic_DNA"/>
</dbReference>
<evidence type="ECO:0000313" key="2">
    <source>
        <dbReference type="EMBL" id="CAH2106853.1"/>
    </source>
</evidence>